<dbReference type="GO" id="GO:0005634">
    <property type="term" value="C:nucleus"/>
    <property type="evidence" value="ECO:0007669"/>
    <property type="project" value="Ensembl"/>
</dbReference>
<dbReference type="Ensembl" id="ENSSPUT00000009770.1">
    <property type="protein sequence ID" value="ENSSPUP00000009152.1"/>
    <property type="gene ID" value="ENSSPUG00000007132.1"/>
</dbReference>
<dbReference type="GO" id="GO:0045202">
    <property type="term" value="C:synapse"/>
    <property type="evidence" value="ECO:0007669"/>
    <property type="project" value="GOC"/>
</dbReference>
<name>A0A8D0GPV7_SPHPU</name>
<sequence length="162" mass="18359">MCIPSYMLILILSLFSQGFSLSKSMRKAEDENMLLNTFNLGKALQNGEKSVATPFLEHYKVEGGNFLDEEQDGSPKFQTIGAKHSFNSHGLPLNLAINQLPYFALKGSADYPADTEVQNIESVQERRETVDDENSAKFPIGRRDFDMLRCMLGRVYRPCWQV</sequence>
<dbReference type="PRINTS" id="PR01641">
    <property type="entry name" value="PROMCHFAMILY"/>
</dbReference>
<keyword evidence="4" id="KW-1185">Reference proteome</keyword>
<dbReference type="GO" id="GO:0031777">
    <property type="term" value="F:type 1 melanin-concentrating hormone receptor binding"/>
    <property type="evidence" value="ECO:0007669"/>
    <property type="project" value="TreeGrafter"/>
</dbReference>
<dbReference type="Proteomes" id="UP000694392">
    <property type="component" value="Unplaced"/>
</dbReference>
<accession>A0A8D0GPV7</accession>
<protein>
    <submittedName>
        <fullName evidence="3">Pro-melanin concentrating hormone</fullName>
    </submittedName>
</protein>
<proteinExistence type="predicted"/>
<reference evidence="3" key="2">
    <citation type="submission" date="2025-09" db="UniProtKB">
        <authorList>
            <consortium name="Ensembl"/>
        </authorList>
    </citation>
    <scope>IDENTIFICATION</scope>
</reference>
<evidence type="ECO:0000313" key="3">
    <source>
        <dbReference type="Ensembl" id="ENSSPUP00000009152.1"/>
    </source>
</evidence>
<dbReference type="InterPro" id="IPR005456">
    <property type="entry name" value="Prepro-melanin_conc_hormone"/>
</dbReference>
<dbReference type="Pfam" id="PF05824">
    <property type="entry name" value="Pro-MCH"/>
    <property type="match status" value="1"/>
</dbReference>
<dbReference type="GO" id="GO:0030354">
    <property type="term" value="F:melanin-concentrating hormone activity"/>
    <property type="evidence" value="ECO:0007669"/>
    <property type="project" value="InterPro"/>
</dbReference>
<evidence type="ECO:0000313" key="4">
    <source>
        <dbReference type="Proteomes" id="UP000694392"/>
    </source>
</evidence>
<organism evidence="3 4">
    <name type="scientific">Sphenodon punctatus</name>
    <name type="common">Tuatara</name>
    <name type="synonym">Hatteria punctata</name>
    <dbReference type="NCBI Taxonomy" id="8508"/>
    <lineage>
        <taxon>Eukaryota</taxon>
        <taxon>Metazoa</taxon>
        <taxon>Chordata</taxon>
        <taxon>Craniata</taxon>
        <taxon>Vertebrata</taxon>
        <taxon>Euteleostomi</taxon>
        <taxon>Lepidosauria</taxon>
        <taxon>Sphenodontia</taxon>
        <taxon>Sphenodontidae</taxon>
        <taxon>Sphenodon</taxon>
    </lineage>
</organism>
<evidence type="ECO:0000256" key="1">
    <source>
        <dbReference type="ARBA" id="ARBA00022729"/>
    </source>
</evidence>
<dbReference type="PANTHER" id="PTHR12091">
    <property type="entry name" value="MELANIN-CONCENTRATING HORMONE"/>
    <property type="match status" value="1"/>
</dbReference>
<keyword evidence="1 2" id="KW-0732">Signal</keyword>
<evidence type="ECO:0000256" key="2">
    <source>
        <dbReference type="SAM" id="SignalP"/>
    </source>
</evidence>
<reference evidence="3" key="1">
    <citation type="submission" date="2025-08" db="UniProtKB">
        <authorList>
            <consortium name="Ensembl"/>
        </authorList>
    </citation>
    <scope>IDENTIFICATION</scope>
</reference>
<feature type="signal peptide" evidence="2">
    <location>
        <begin position="1"/>
        <end position="22"/>
    </location>
</feature>
<feature type="chain" id="PRO_5034671882" evidence="2">
    <location>
        <begin position="23"/>
        <end position="162"/>
    </location>
</feature>
<dbReference type="GeneTree" id="ENSGT00390000004984"/>
<dbReference type="AlphaFoldDB" id="A0A8D0GPV7"/>
<dbReference type="GO" id="GO:0007268">
    <property type="term" value="P:chemical synaptic transmission"/>
    <property type="evidence" value="ECO:0007669"/>
    <property type="project" value="InterPro"/>
</dbReference>
<gene>
    <name evidence="3" type="primary">PMCH</name>
</gene>
<dbReference type="PANTHER" id="PTHR12091:SF0">
    <property type="entry name" value="PRO-MCH"/>
    <property type="match status" value="1"/>
</dbReference>
<dbReference type="GO" id="GO:0007631">
    <property type="term" value="P:feeding behavior"/>
    <property type="evidence" value="ECO:0007669"/>
    <property type="project" value="Ensembl"/>
</dbReference>
<dbReference type="OMA" id="NTFRMGK"/>